<dbReference type="InterPro" id="IPR036047">
    <property type="entry name" value="F-box-like_dom_sf"/>
</dbReference>
<dbReference type="CDD" id="cd22157">
    <property type="entry name" value="F-box_AtFBW1-like"/>
    <property type="match status" value="1"/>
</dbReference>
<organism evidence="2">
    <name type="scientific">Solanum lycopersicum</name>
    <name type="common">Tomato</name>
    <name type="synonym">Lycopersicon esculentum</name>
    <dbReference type="NCBI Taxonomy" id="4081"/>
    <lineage>
        <taxon>Eukaryota</taxon>
        <taxon>Viridiplantae</taxon>
        <taxon>Streptophyta</taxon>
        <taxon>Embryophyta</taxon>
        <taxon>Tracheophyta</taxon>
        <taxon>Spermatophyta</taxon>
        <taxon>Magnoliopsida</taxon>
        <taxon>eudicotyledons</taxon>
        <taxon>Gunneridae</taxon>
        <taxon>Pentapetalae</taxon>
        <taxon>asterids</taxon>
        <taxon>lamiids</taxon>
        <taxon>Solanales</taxon>
        <taxon>Solanaceae</taxon>
        <taxon>Solanoideae</taxon>
        <taxon>Solaneae</taxon>
        <taxon>Solanum</taxon>
        <taxon>Solanum subgen. Lycopersicon</taxon>
    </lineage>
</organism>
<dbReference type="Gramene" id="Solyc04g081980.2.1">
    <property type="protein sequence ID" value="Solyc04g081980.2.1"/>
    <property type="gene ID" value="Solyc04g081980.2"/>
</dbReference>
<dbReference type="OMA" id="FTHCHLI"/>
<dbReference type="InterPro" id="IPR050796">
    <property type="entry name" value="SCF_F-box_component"/>
</dbReference>
<dbReference type="PROSITE" id="PS50181">
    <property type="entry name" value="FBOX"/>
    <property type="match status" value="1"/>
</dbReference>
<dbReference type="InterPro" id="IPR001810">
    <property type="entry name" value="F-box_dom"/>
</dbReference>
<evidence type="ECO:0000313" key="3">
    <source>
        <dbReference type="Proteomes" id="UP000004994"/>
    </source>
</evidence>
<reference evidence="2" key="2">
    <citation type="submission" date="2015-06" db="UniProtKB">
        <authorList>
            <consortium name="EnsemblPlants"/>
        </authorList>
    </citation>
    <scope>IDENTIFICATION</scope>
    <source>
        <strain evidence="2">cv. Heinz 1706</strain>
    </source>
</reference>
<reference evidence="2" key="1">
    <citation type="journal article" date="2012" name="Nature">
        <title>The tomato genome sequence provides insights into fleshy fruit evolution.</title>
        <authorList>
            <consortium name="Tomato Genome Consortium"/>
        </authorList>
    </citation>
    <scope>NUCLEOTIDE SEQUENCE [LARGE SCALE GENOMIC DNA]</scope>
    <source>
        <strain evidence="2">cv. Heinz 1706</strain>
    </source>
</reference>
<protein>
    <recommendedName>
        <fullName evidence="1">F-box domain-containing protein</fullName>
    </recommendedName>
</protein>
<sequence>MESPPPPPMKTTKRRAAATTSITGLTIDNSVLPIELIVEILIRLPVKTLLKMRSVSKSWSSLISTPEFVKAHVKFSANNREFAHHRLLSIRSGLVWWYVSRDDDSVDRPEDQTRCECDRGSELNLYVESLVSPNSP</sequence>
<dbReference type="HOGENOM" id="CLU_1879043_0_0_1"/>
<dbReference type="EnsemblPlants" id="Solyc04g081980.2.1">
    <property type="protein sequence ID" value="Solyc04g081980.2.1"/>
    <property type="gene ID" value="Solyc04g081980.2"/>
</dbReference>
<dbReference type="AlphaFoldDB" id="K4BVS7"/>
<feature type="domain" description="F-box" evidence="1">
    <location>
        <begin position="26"/>
        <end position="72"/>
    </location>
</feature>
<dbReference type="PANTHER" id="PTHR31672:SF13">
    <property type="entry name" value="F-BOX PROTEIN CPR30-LIKE"/>
    <property type="match status" value="1"/>
</dbReference>
<dbReference type="InParanoid" id="K4BVS7"/>
<dbReference type="Proteomes" id="UP000004994">
    <property type="component" value="Chromosome 4"/>
</dbReference>
<accession>K4BVS7</accession>
<dbReference type="Gene3D" id="1.20.1280.50">
    <property type="match status" value="1"/>
</dbReference>
<dbReference type="PANTHER" id="PTHR31672">
    <property type="entry name" value="BNACNNG10540D PROTEIN"/>
    <property type="match status" value="1"/>
</dbReference>
<dbReference type="SMART" id="SM00256">
    <property type="entry name" value="FBOX"/>
    <property type="match status" value="1"/>
</dbReference>
<name>K4BVS7_SOLLC</name>
<evidence type="ECO:0000259" key="1">
    <source>
        <dbReference type="PROSITE" id="PS50181"/>
    </source>
</evidence>
<dbReference type="SUPFAM" id="SSF81383">
    <property type="entry name" value="F-box domain"/>
    <property type="match status" value="1"/>
</dbReference>
<evidence type="ECO:0000313" key="2">
    <source>
        <dbReference type="EnsemblPlants" id="Solyc04g081980.2.1"/>
    </source>
</evidence>
<keyword evidence="3" id="KW-1185">Reference proteome</keyword>
<dbReference type="PaxDb" id="4081-Solyc04g081980.2.1"/>
<dbReference type="Pfam" id="PF00646">
    <property type="entry name" value="F-box"/>
    <property type="match status" value="1"/>
</dbReference>
<proteinExistence type="predicted"/>